<dbReference type="Pfam" id="PF11026">
    <property type="entry name" value="DUF2721"/>
    <property type="match status" value="1"/>
</dbReference>
<dbReference type="OrthoDB" id="9813525at2"/>
<dbReference type="Proteomes" id="UP000233248">
    <property type="component" value="Unassembled WGS sequence"/>
</dbReference>
<evidence type="ECO:0000313" key="2">
    <source>
        <dbReference type="EMBL" id="PKI81306.1"/>
    </source>
</evidence>
<comment type="caution">
    <text evidence="2">The sequence shown here is derived from an EMBL/GenBank/DDBJ whole genome shotgun (WGS) entry which is preliminary data.</text>
</comment>
<keyword evidence="3" id="KW-1185">Reference proteome</keyword>
<name>A0A2N1J428_9BACT</name>
<evidence type="ECO:0000256" key="1">
    <source>
        <dbReference type="SAM" id="Phobius"/>
    </source>
</evidence>
<evidence type="ECO:0000313" key="3">
    <source>
        <dbReference type="Proteomes" id="UP000233248"/>
    </source>
</evidence>
<dbReference type="InterPro" id="IPR021279">
    <property type="entry name" value="DUF2721"/>
</dbReference>
<keyword evidence="1" id="KW-0472">Membrane</keyword>
<dbReference type="AlphaFoldDB" id="A0A2N1J428"/>
<organism evidence="2 3">
    <name type="scientific">Malaciobacter halophilus</name>
    <dbReference type="NCBI Taxonomy" id="197482"/>
    <lineage>
        <taxon>Bacteria</taxon>
        <taxon>Pseudomonadati</taxon>
        <taxon>Campylobacterota</taxon>
        <taxon>Epsilonproteobacteria</taxon>
        <taxon>Campylobacterales</taxon>
        <taxon>Arcobacteraceae</taxon>
        <taxon>Malaciobacter</taxon>
    </lineage>
</organism>
<protein>
    <submittedName>
        <fullName evidence="2">II family cellulose-binding protein</fullName>
    </submittedName>
</protein>
<feature type="transmembrane region" description="Helical" evidence="1">
    <location>
        <begin position="91"/>
        <end position="118"/>
    </location>
</feature>
<proteinExistence type="predicted"/>
<gene>
    <name evidence="2" type="ORF">CP960_04925</name>
</gene>
<feature type="transmembrane region" description="Helical" evidence="1">
    <location>
        <begin position="6"/>
        <end position="25"/>
    </location>
</feature>
<reference evidence="2 3" key="1">
    <citation type="submission" date="2017-09" db="EMBL/GenBank/DDBJ databases">
        <title>Genomics of the genus Arcobacter.</title>
        <authorList>
            <person name="Perez-Cataluna A."/>
            <person name="Figueras M.J."/>
            <person name="Salas-Masso N."/>
        </authorList>
    </citation>
    <scope>NUCLEOTIDE SEQUENCE [LARGE SCALE GENOMIC DNA]</scope>
    <source>
        <strain evidence="2 3">DSM 18005</strain>
    </source>
</reference>
<accession>A0A2N1J428</accession>
<keyword evidence="1" id="KW-1133">Transmembrane helix</keyword>
<sequence>MAITTPALLFPAISLLLLAYTNRFLTTGQLIRGLSANARDGMVPKASKQIKSLKKRVSLIRQMQIYGVLSLILCTLSMFLLFLELNFLGEILFGLSLIAMTISLFIALFEISISVNAINYELEGIKRFSKSHKKEKRKEEHEQEEELEL</sequence>
<feature type="transmembrane region" description="Helical" evidence="1">
    <location>
        <begin position="65"/>
        <end position="85"/>
    </location>
</feature>
<keyword evidence="1" id="KW-0812">Transmembrane</keyword>
<dbReference type="EMBL" id="NXIF01000019">
    <property type="protein sequence ID" value="PKI81306.1"/>
    <property type="molecule type" value="Genomic_DNA"/>
</dbReference>